<dbReference type="InterPro" id="IPR011990">
    <property type="entry name" value="TPR-like_helical_dom_sf"/>
</dbReference>
<dbReference type="Gene3D" id="1.25.40.10">
    <property type="entry name" value="Tetratricopeptide repeat domain"/>
    <property type="match status" value="1"/>
</dbReference>
<organism evidence="2">
    <name type="scientific">Neobodo designis</name>
    <name type="common">Flagellated protozoan</name>
    <name type="synonym">Bodo designis</name>
    <dbReference type="NCBI Taxonomy" id="312471"/>
    <lineage>
        <taxon>Eukaryota</taxon>
        <taxon>Discoba</taxon>
        <taxon>Euglenozoa</taxon>
        <taxon>Kinetoplastea</taxon>
        <taxon>Metakinetoplastina</taxon>
        <taxon>Neobodonida</taxon>
        <taxon>Neobodo</taxon>
    </lineage>
</organism>
<gene>
    <name evidence="2" type="ORF">NDES1114_LOCUS1958</name>
</gene>
<dbReference type="AlphaFoldDB" id="A0A7S1L0J7"/>
<feature type="compositionally biased region" description="Low complexity" evidence="1">
    <location>
        <begin position="11"/>
        <end position="31"/>
    </location>
</feature>
<feature type="compositionally biased region" description="Basic and acidic residues" evidence="1">
    <location>
        <begin position="32"/>
        <end position="47"/>
    </location>
</feature>
<name>A0A7S1L0J7_NEODS</name>
<sequence length="300" mass="34035">MGASGTKEKAPQAVAAVAADGGKGASSAEAAKSADKAASEKPKTPTEEYTAFRDDLLSFSLGEAAYDYAKRLRDEQPNNPALLALFGETAWMYEKVKNPTRRQHWVDRMEVLQEGIDATRKCMRENPEYAPCFRVYTLLAAKASEQKYWFKLLQPFGPIEHLDAICRRGEQATALAESPDTLAAMAQVTARAASNTKRWWTPYTLYAKYLGHPSSNELFDRALKYHLRVVEMLPNDVENCCRIGMIYWELGNFERAKRWYMKTRDEITNDDPAKDIYQTIAHTHLTIHVARNENWNLPFG</sequence>
<protein>
    <submittedName>
        <fullName evidence="2">Uncharacterized protein</fullName>
    </submittedName>
</protein>
<reference evidence="2" key="1">
    <citation type="submission" date="2021-01" db="EMBL/GenBank/DDBJ databases">
        <authorList>
            <person name="Corre E."/>
            <person name="Pelletier E."/>
            <person name="Niang G."/>
            <person name="Scheremetjew M."/>
            <person name="Finn R."/>
            <person name="Kale V."/>
            <person name="Holt S."/>
            <person name="Cochrane G."/>
            <person name="Meng A."/>
            <person name="Brown T."/>
            <person name="Cohen L."/>
        </authorList>
    </citation>
    <scope>NUCLEOTIDE SEQUENCE</scope>
    <source>
        <strain evidence="2">CCAP 1951/1</strain>
    </source>
</reference>
<feature type="region of interest" description="Disordered" evidence="1">
    <location>
        <begin position="1"/>
        <end position="47"/>
    </location>
</feature>
<evidence type="ECO:0000313" key="2">
    <source>
        <dbReference type="EMBL" id="CAD9091309.1"/>
    </source>
</evidence>
<evidence type="ECO:0000256" key="1">
    <source>
        <dbReference type="SAM" id="MobiDB-lite"/>
    </source>
</evidence>
<accession>A0A7S1L0J7</accession>
<proteinExistence type="predicted"/>
<dbReference type="SUPFAM" id="SSF48452">
    <property type="entry name" value="TPR-like"/>
    <property type="match status" value="1"/>
</dbReference>
<feature type="compositionally biased region" description="Basic and acidic residues" evidence="1">
    <location>
        <begin position="1"/>
        <end position="10"/>
    </location>
</feature>
<dbReference type="EMBL" id="HBGF01002823">
    <property type="protein sequence ID" value="CAD9091309.1"/>
    <property type="molecule type" value="Transcribed_RNA"/>
</dbReference>